<accession>A0A0F3H2C6</accession>
<dbReference type="Proteomes" id="UP000033423">
    <property type="component" value="Unassembled WGS sequence"/>
</dbReference>
<gene>
    <name evidence="1" type="ORF">MBAV_000702</name>
</gene>
<dbReference type="AlphaFoldDB" id="A0A0F3H2C6"/>
<sequence length="215" mass="24487">MKIKPDSWTIVIVGSWNLATFTPEWLVENIFYDVDIQVEVALGYGMPFRFKSTSQGFTIIPEQHRITLMVLKDDDISLLAMERAAYKLLDLLAYTPVTAIGFNFGFEDILLSKLPFKYGFEDTTFFNGLGYLLTAQTINRRFIVDNSILNLSVTVKQDIVGIDFNFHYDLNSAGDYKTKVMRSIVEAKRIVTEILKNGYALNINNVNDDQEDEGP</sequence>
<reference evidence="1 2" key="1">
    <citation type="submission" date="2015-02" db="EMBL/GenBank/DDBJ databases">
        <title>Single-cell genomics of uncultivated deep-branching MTB reveals a conserved set of magnetosome genes.</title>
        <authorList>
            <person name="Kolinko S."/>
            <person name="Richter M."/>
            <person name="Glockner F.O."/>
            <person name="Brachmann A."/>
            <person name="Schuler D."/>
        </authorList>
    </citation>
    <scope>NUCLEOTIDE SEQUENCE [LARGE SCALE GENOMIC DNA]</scope>
    <source>
        <strain evidence="1">TM-1</strain>
    </source>
</reference>
<dbReference type="EMBL" id="LACI01000322">
    <property type="protein sequence ID" value="KJU87098.1"/>
    <property type="molecule type" value="Genomic_DNA"/>
</dbReference>
<protein>
    <submittedName>
        <fullName evidence="1">Uncharacterized protein</fullName>
    </submittedName>
</protein>
<proteinExistence type="predicted"/>
<name>A0A0F3H2C6_9BACT</name>
<comment type="caution">
    <text evidence="1">The sequence shown here is derived from an EMBL/GenBank/DDBJ whole genome shotgun (WGS) entry which is preliminary data.</text>
</comment>
<evidence type="ECO:0000313" key="2">
    <source>
        <dbReference type="Proteomes" id="UP000033423"/>
    </source>
</evidence>
<keyword evidence="2" id="KW-1185">Reference proteome</keyword>
<evidence type="ECO:0000313" key="1">
    <source>
        <dbReference type="EMBL" id="KJU87098.1"/>
    </source>
</evidence>
<organism evidence="1 2">
    <name type="scientific">Candidatus Magnetobacterium bavaricum</name>
    <dbReference type="NCBI Taxonomy" id="29290"/>
    <lineage>
        <taxon>Bacteria</taxon>
        <taxon>Pseudomonadati</taxon>
        <taxon>Nitrospirota</taxon>
        <taxon>Thermodesulfovibrionia</taxon>
        <taxon>Thermodesulfovibrionales</taxon>
        <taxon>Candidatus Magnetobacteriaceae</taxon>
        <taxon>Candidatus Magnetobacterium</taxon>
    </lineage>
</organism>